<sequence length="408" mass="45744">MTPQLLSAPDPEPERKVLDFPLPPPGSMGPPAEYRRLRQECPLAKVRLPMGATAWYITRYDDVREMIADSRLIRPSINDWPPRPDRAVVDDKPGLITMMEMDGPQHAALRRALAEPFSVRSIRRRLPRIRRSADRLLDAFADGDRPGDLVAGFLEPFPLLVMCDLVGIPYEDREYFLPMADAALGALITLEDGRRATRWLREYISAQLDRKQREPDDDMLTELVRECGRGTLDDESVVNFGLSMLVAGYRTSTMFLADAVVALLTGPGQYARLRDDRDLMPKAVEELLRYVPVQNGVVVLQAVEDIELHGRTIRAGDAVLPVLAAANRDESVFDDADWLDLCRADNPHLVFGRGAHNCIGSHLARAQMTVGLEALLDRFPDLRITDGREPAWDDASPIKSPLTLTVHW</sequence>
<dbReference type="Pfam" id="PF00067">
    <property type="entry name" value="p450"/>
    <property type="match status" value="1"/>
</dbReference>
<dbReference type="PANTHER" id="PTHR46696">
    <property type="entry name" value="P450, PUTATIVE (EUROFUNG)-RELATED"/>
    <property type="match status" value="1"/>
</dbReference>
<dbReference type="PRINTS" id="PR00359">
    <property type="entry name" value="BP450"/>
</dbReference>
<evidence type="ECO:0000256" key="7">
    <source>
        <dbReference type="RuleBase" id="RU000461"/>
    </source>
</evidence>
<gene>
    <name evidence="9" type="ORF">FCI23_50085</name>
</gene>
<feature type="region of interest" description="Disordered" evidence="8">
    <location>
        <begin position="1"/>
        <end position="30"/>
    </location>
</feature>
<keyword evidence="10" id="KW-1185">Reference proteome</keyword>
<dbReference type="SUPFAM" id="SSF48264">
    <property type="entry name" value="Cytochrome P450"/>
    <property type="match status" value="1"/>
</dbReference>
<dbReference type="PANTHER" id="PTHR46696:SF1">
    <property type="entry name" value="CYTOCHROME P450 YJIB-RELATED"/>
    <property type="match status" value="1"/>
</dbReference>
<dbReference type="InterPro" id="IPR036396">
    <property type="entry name" value="Cyt_P450_sf"/>
</dbReference>
<evidence type="ECO:0000256" key="8">
    <source>
        <dbReference type="SAM" id="MobiDB-lite"/>
    </source>
</evidence>
<dbReference type="EMBL" id="SUMC01000149">
    <property type="protein sequence ID" value="TJZ97075.1"/>
    <property type="molecule type" value="Genomic_DNA"/>
</dbReference>
<evidence type="ECO:0000256" key="2">
    <source>
        <dbReference type="ARBA" id="ARBA00022617"/>
    </source>
</evidence>
<comment type="caution">
    <text evidence="9">The sequence shown here is derived from an EMBL/GenBank/DDBJ whole genome shotgun (WGS) entry which is preliminary data.</text>
</comment>
<dbReference type="RefSeq" id="WP_136730645.1">
    <property type="nucleotide sequence ID" value="NZ_SUMC01000149.1"/>
</dbReference>
<dbReference type="GO" id="GO:0016705">
    <property type="term" value="F:oxidoreductase activity, acting on paired donors, with incorporation or reduction of molecular oxygen"/>
    <property type="evidence" value="ECO:0007669"/>
    <property type="project" value="InterPro"/>
</dbReference>
<evidence type="ECO:0000256" key="6">
    <source>
        <dbReference type="ARBA" id="ARBA00023033"/>
    </source>
</evidence>
<dbReference type="InterPro" id="IPR002397">
    <property type="entry name" value="Cyt_P450_B"/>
</dbReference>
<comment type="similarity">
    <text evidence="1 7">Belongs to the cytochrome P450 family.</text>
</comment>
<evidence type="ECO:0000256" key="4">
    <source>
        <dbReference type="ARBA" id="ARBA00023002"/>
    </source>
</evidence>
<protein>
    <submittedName>
        <fullName evidence="9">Cytochrome P450</fullName>
    </submittedName>
</protein>
<dbReference type="PRINTS" id="PR00385">
    <property type="entry name" value="P450"/>
</dbReference>
<dbReference type="InterPro" id="IPR001128">
    <property type="entry name" value="Cyt_P450"/>
</dbReference>
<keyword evidence="5 7" id="KW-0408">Iron</keyword>
<dbReference type="Gene3D" id="1.10.630.10">
    <property type="entry name" value="Cytochrome P450"/>
    <property type="match status" value="1"/>
</dbReference>
<reference evidence="9 10" key="1">
    <citation type="submission" date="2019-04" db="EMBL/GenBank/DDBJ databases">
        <title>Streptomyces oryziradicis sp. nov., a novel actinomycete isolated from rhizosphere soil of rice (Oryza sativa L.).</title>
        <authorList>
            <person name="Li C."/>
        </authorList>
    </citation>
    <scope>NUCLEOTIDE SEQUENCE [LARGE SCALE GENOMIC DNA]</scope>
    <source>
        <strain evidence="9 10">NEAU-C40</strain>
    </source>
</reference>
<keyword evidence="6 7" id="KW-0503">Monooxygenase</keyword>
<keyword evidence="3 7" id="KW-0479">Metal-binding</keyword>
<evidence type="ECO:0000313" key="10">
    <source>
        <dbReference type="Proteomes" id="UP000305778"/>
    </source>
</evidence>
<dbReference type="OrthoDB" id="3435869at2"/>
<evidence type="ECO:0000256" key="1">
    <source>
        <dbReference type="ARBA" id="ARBA00010617"/>
    </source>
</evidence>
<evidence type="ECO:0000256" key="3">
    <source>
        <dbReference type="ARBA" id="ARBA00022723"/>
    </source>
</evidence>
<organism evidence="9 10">
    <name type="scientific">Actinacidiphila oryziradicis</name>
    <dbReference type="NCBI Taxonomy" id="2571141"/>
    <lineage>
        <taxon>Bacteria</taxon>
        <taxon>Bacillati</taxon>
        <taxon>Actinomycetota</taxon>
        <taxon>Actinomycetes</taxon>
        <taxon>Kitasatosporales</taxon>
        <taxon>Streptomycetaceae</taxon>
        <taxon>Actinacidiphila</taxon>
    </lineage>
</organism>
<dbReference type="Proteomes" id="UP000305778">
    <property type="component" value="Unassembled WGS sequence"/>
</dbReference>
<keyword evidence="4 7" id="KW-0560">Oxidoreductase</keyword>
<keyword evidence="2 7" id="KW-0349">Heme</keyword>
<evidence type="ECO:0000313" key="9">
    <source>
        <dbReference type="EMBL" id="TJZ97075.1"/>
    </source>
</evidence>
<dbReference type="InterPro" id="IPR017972">
    <property type="entry name" value="Cyt_P450_CS"/>
</dbReference>
<dbReference type="FunFam" id="1.10.630.10:FF:000018">
    <property type="entry name" value="Cytochrome P450 monooxygenase"/>
    <property type="match status" value="1"/>
</dbReference>
<dbReference type="PROSITE" id="PS00086">
    <property type="entry name" value="CYTOCHROME_P450"/>
    <property type="match status" value="1"/>
</dbReference>
<dbReference type="GO" id="GO:0020037">
    <property type="term" value="F:heme binding"/>
    <property type="evidence" value="ECO:0007669"/>
    <property type="project" value="InterPro"/>
</dbReference>
<name>A0A4U0RMN6_9ACTN</name>
<dbReference type="AlphaFoldDB" id="A0A4U0RMN6"/>
<dbReference type="GO" id="GO:0004497">
    <property type="term" value="F:monooxygenase activity"/>
    <property type="evidence" value="ECO:0007669"/>
    <property type="project" value="UniProtKB-KW"/>
</dbReference>
<accession>A0A4U0RMN6</accession>
<proteinExistence type="inferred from homology"/>
<evidence type="ECO:0000256" key="5">
    <source>
        <dbReference type="ARBA" id="ARBA00023004"/>
    </source>
</evidence>
<dbReference type="GO" id="GO:0005506">
    <property type="term" value="F:iron ion binding"/>
    <property type="evidence" value="ECO:0007669"/>
    <property type="project" value="InterPro"/>
</dbReference>